<evidence type="ECO:0000256" key="3">
    <source>
        <dbReference type="ARBA" id="ARBA00022692"/>
    </source>
</evidence>
<gene>
    <name evidence="8" type="ORF">RDWZM_005679</name>
</gene>
<keyword evidence="5 7" id="KW-0472">Membrane</keyword>
<dbReference type="EMBL" id="JAPWDV010000002">
    <property type="protein sequence ID" value="KAJ6219867.1"/>
    <property type="molecule type" value="Genomic_DNA"/>
</dbReference>
<evidence type="ECO:0000256" key="5">
    <source>
        <dbReference type="ARBA" id="ARBA00023136"/>
    </source>
</evidence>
<reference evidence="8" key="1">
    <citation type="submission" date="2022-12" db="EMBL/GenBank/DDBJ databases">
        <title>Genome assemblies of Blomia tropicalis.</title>
        <authorList>
            <person name="Cui Y."/>
        </authorList>
    </citation>
    <scope>NUCLEOTIDE SEQUENCE</scope>
    <source>
        <tissue evidence="8">Adult mites</tissue>
    </source>
</reference>
<keyword evidence="6" id="KW-0325">Glycoprotein</keyword>
<keyword evidence="9" id="KW-1185">Reference proteome</keyword>
<dbReference type="AlphaFoldDB" id="A0A9Q0M8A2"/>
<dbReference type="Pfam" id="PF04515">
    <property type="entry name" value="Choline_transpo"/>
    <property type="match status" value="1"/>
</dbReference>
<evidence type="ECO:0000256" key="1">
    <source>
        <dbReference type="ARBA" id="ARBA00004141"/>
    </source>
</evidence>
<feature type="transmembrane region" description="Helical" evidence="7">
    <location>
        <begin position="729"/>
        <end position="750"/>
    </location>
</feature>
<feature type="transmembrane region" description="Helical" evidence="7">
    <location>
        <begin position="493"/>
        <end position="518"/>
    </location>
</feature>
<protein>
    <recommendedName>
        <fullName evidence="10">Choline transporter-like protein 2</fullName>
    </recommendedName>
</protein>
<feature type="transmembrane region" description="Helical" evidence="7">
    <location>
        <begin position="447"/>
        <end position="472"/>
    </location>
</feature>
<dbReference type="PANTHER" id="PTHR12385:SF14">
    <property type="entry name" value="CHOLINE TRANSPORTER-LIKE 2"/>
    <property type="match status" value="1"/>
</dbReference>
<feature type="transmembrane region" description="Helical" evidence="7">
    <location>
        <begin position="579"/>
        <end position="607"/>
    </location>
</feature>
<feature type="transmembrane region" description="Helical" evidence="7">
    <location>
        <begin position="762"/>
        <end position="780"/>
    </location>
</feature>
<dbReference type="InterPro" id="IPR007603">
    <property type="entry name" value="Choline_transptr-like"/>
</dbReference>
<feature type="transmembrane region" description="Helical" evidence="7">
    <location>
        <begin position="339"/>
        <end position="358"/>
    </location>
</feature>
<dbReference type="GO" id="GO:0022857">
    <property type="term" value="F:transmembrane transporter activity"/>
    <property type="evidence" value="ECO:0007669"/>
    <property type="project" value="InterPro"/>
</dbReference>
<proteinExistence type="inferred from homology"/>
<feature type="transmembrane region" description="Helical" evidence="7">
    <location>
        <begin position="108"/>
        <end position="129"/>
    </location>
</feature>
<comment type="similarity">
    <text evidence="2">Belongs to the CTL (choline transporter-like) family.</text>
</comment>
<feature type="transmembrane region" description="Helical" evidence="7">
    <location>
        <begin position="628"/>
        <end position="650"/>
    </location>
</feature>
<evidence type="ECO:0008006" key="10">
    <source>
        <dbReference type="Google" id="ProtNLM"/>
    </source>
</evidence>
<accession>A0A9Q0M8A2</accession>
<sequence>MLHCSYDDRSLSLTTRSPSFSSKKFELLNLSDEISLSEQSSDTDKPDKDKAMNRYNRSSSRNVDFVRNVDGFDYEIDSPTYNTPFMSQFQMERKRKFGPIQNRSCTDILCLLLFIIFIGVWGYMLTYFYRYVDVERTLNPSDIYGNVCGKGNFKDRKYLAFFNILTCGIKFESSIIDGCQTPQVCVKECPNITFSINDVTSTSRKIRALQAENAICLYGEKPTEKNILQLVKDGKCAELYFNSDPIGGRCLPSIIKIVQGFEIFDEIAHTNLNGTNGAITPDEMIKNNQIMATLIKAMAFGTQIASDIAKTWQLILIGLCVSMIVAFFWIFLMQFIARYMVWLSILAIFVVTIFGLYYCSKEYLRLRNGGNENESLDLNKLNETVRDNIISAISRSSGPSESLMPKSLKYIRAGTSIDNRNKLTFDLDLNGKLQDQLNQYRNNSTTWLVLSIILAVILLIITSMLLCLCSRIDLAIRVIEEASKAVNCMKSTLFFPIVPYVLKMIAFTGWLFAVIIIASGSHPQYRDPDGKLCIPEHLSPDHVKHIGGKSHQVEPLQGNCTFTRPFTRNLVYGAHAFNIFGIIWLIFFLMGCCYITLSGAFASYYWTFHKDEVPFFALLGSGYRCIRYHLGSVAFGSLLISIVRFIRIILEFIDAKCKKYSNNVVARAIMCCMKCCFWCLENFIRYINKNAYIMIAIYGKNFCASAKDAFLMLATNGIRSLVLSWLSTFLLFLSKLAVTALVGVAGFYVMSNQATFLIEINGLNFFWAPLVLFIILSYIVTSSFFNVYDVAIETIFLCYLEDCSKNDGSKEKPYYMSKNLRKVLNE</sequence>
<dbReference type="Proteomes" id="UP001142055">
    <property type="component" value="Chromosome 2"/>
</dbReference>
<name>A0A9Q0M8A2_BLOTA</name>
<keyword evidence="3 7" id="KW-0812">Transmembrane</keyword>
<evidence type="ECO:0000313" key="8">
    <source>
        <dbReference type="EMBL" id="KAJ6219867.1"/>
    </source>
</evidence>
<organism evidence="8 9">
    <name type="scientific">Blomia tropicalis</name>
    <name type="common">Mite</name>
    <dbReference type="NCBI Taxonomy" id="40697"/>
    <lineage>
        <taxon>Eukaryota</taxon>
        <taxon>Metazoa</taxon>
        <taxon>Ecdysozoa</taxon>
        <taxon>Arthropoda</taxon>
        <taxon>Chelicerata</taxon>
        <taxon>Arachnida</taxon>
        <taxon>Acari</taxon>
        <taxon>Acariformes</taxon>
        <taxon>Sarcoptiformes</taxon>
        <taxon>Astigmata</taxon>
        <taxon>Glycyphagoidea</taxon>
        <taxon>Echimyopodidae</taxon>
        <taxon>Blomia</taxon>
    </lineage>
</organism>
<comment type="subcellular location">
    <subcellularLocation>
        <location evidence="1">Membrane</location>
        <topology evidence="1">Multi-pass membrane protein</topology>
    </subcellularLocation>
</comment>
<dbReference type="PANTHER" id="PTHR12385">
    <property type="entry name" value="CHOLINE TRANSPORTER-LIKE (SLC FAMILY 44)"/>
    <property type="match status" value="1"/>
</dbReference>
<evidence type="ECO:0000313" key="9">
    <source>
        <dbReference type="Proteomes" id="UP001142055"/>
    </source>
</evidence>
<comment type="caution">
    <text evidence="8">The sequence shown here is derived from an EMBL/GenBank/DDBJ whole genome shotgun (WGS) entry which is preliminary data.</text>
</comment>
<evidence type="ECO:0000256" key="7">
    <source>
        <dbReference type="SAM" id="Phobius"/>
    </source>
</evidence>
<evidence type="ECO:0000256" key="2">
    <source>
        <dbReference type="ARBA" id="ARBA00007168"/>
    </source>
</evidence>
<dbReference type="OMA" id="KEEFYYG"/>
<keyword evidence="4 7" id="KW-1133">Transmembrane helix</keyword>
<evidence type="ECO:0000256" key="4">
    <source>
        <dbReference type="ARBA" id="ARBA00022989"/>
    </source>
</evidence>
<evidence type="ECO:0000256" key="6">
    <source>
        <dbReference type="ARBA" id="ARBA00023180"/>
    </source>
</evidence>
<feature type="transmembrane region" description="Helical" evidence="7">
    <location>
        <begin position="312"/>
        <end position="332"/>
    </location>
</feature>
<dbReference type="GO" id="GO:0016020">
    <property type="term" value="C:membrane"/>
    <property type="evidence" value="ECO:0007669"/>
    <property type="project" value="UniProtKB-SubCell"/>
</dbReference>